<name>A0A1L9UXR4_ASPBC</name>
<dbReference type="GeneID" id="93576863"/>
<dbReference type="RefSeq" id="XP_067483586.1">
    <property type="nucleotide sequence ID" value="XM_067624375.1"/>
</dbReference>
<dbReference type="Proteomes" id="UP000184499">
    <property type="component" value="Unassembled WGS sequence"/>
</dbReference>
<reference evidence="2" key="1">
    <citation type="journal article" date="2017" name="Genome Biol.">
        <title>Comparative genomics reveals high biological diversity and specific adaptations in the industrially and medically important fungal genus Aspergillus.</title>
        <authorList>
            <person name="de Vries R.P."/>
            <person name="Riley R."/>
            <person name="Wiebenga A."/>
            <person name="Aguilar-Osorio G."/>
            <person name="Amillis S."/>
            <person name="Uchima C.A."/>
            <person name="Anderluh G."/>
            <person name="Asadollahi M."/>
            <person name="Askin M."/>
            <person name="Barry K."/>
            <person name="Battaglia E."/>
            <person name="Bayram O."/>
            <person name="Benocci T."/>
            <person name="Braus-Stromeyer S.A."/>
            <person name="Caldana C."/>
            <person name="Canovas D."/>
            <person name="Cerqueira G.C."/>
            <person name="Chen F."/>
            <person name="Chen W."/>
            <person name="Choi C."/>
            <person name="Clum A."/>
            <person name="Dos Santos R.A."/>
            <person name="Damasio A.R."/>
            <person name="Diallinas G."/>
            <person name="Emri T."/>
            <person name="Fekete E."/>
            <person name="Flipphi M."/>
            <person name="Freyberg S."/>
            <person name="Gallo A."/>
            <person name="Gournas C."/>
            <person name="Habgood R."/>
            <person name="Hainaut M."/>
            <person name="Harispe M.L."/>
            <person name="Henrissat B."/>
            <person name="Hilden K.S."/>
            <person name="Hope R."/>
            <person name="Hossain A."/>
            <person name="Karabika E."/>
            <person name="Karaffa L."/>
            <person name="Karanyi Z."/>
            <person name="Krasevec N."/>
            <person name="Kuo A."/>
            <person name="Kusch H."/>
            <person name="LaButti K."/>
            <person name="Lagendijk E.L."/>
            <person name="Lapidus A."/>
            <person name="Levasseur A."/>
            <person name="Lindquist E."/>
            <person name="Lipzen A."/>
            <person name="Logrieco A.F."/>
            <person name="MacCabe A."/>
            <person name="Maekelae M.R."/>
            <person name="Malavazi I."/>
            <person name="Melin P."/>
            <person name="Meyer V."/>
            <person name="Mielnichuk N."/>
            <person name="Miskei M."/>
            <person name="Molnar A.P."/>
            <person name="Mule G."/>
            <person name="Ngan C.Y."/>
            <person name="Orejas M."/>
            <person name="Orosz E."/>
            <person name="Ouedraogo J.P."/>
            <person name="Overkamp K.M."/>
            <person name="Park H.-S."/>
            <person name="Perrone G."/>
            <person name="Piumi F."/>
            <person name="Punt P.J."/>
            <person name="Ram A.F."/>
            <person name="Ramon A."/>
            <person name="Rauscher S."/>
            <person name="Record E."/>
            <person name="Riano-Pachon D.M."/>
            <person name="Robert V."/>
            <person name="Roehrig J."/>
            <person name="Ruller R."/>
            <person name="Salamov A."/>
            <person name="Salih N.S."/>
            <person name="Samson R.A."/>
            <person name="Sandor E."/>
            <person name="Sanguinetti M."/>
            <person name="Schuetze T."/>
            <person name="Sepcic K."/>
            <person name="Shelest E."/>
            <person name="Sherlock G."/>
            <person name="Sophianopoulou V."/>
            <person name="Squina F.M."/>
            <person name="Sun H."/>
            <person name="Susca A."/>
            <person name="Todd R.B."/>
            <person name="Tsang A."/>
            <person name="Unkles S.E."/>
            <person name="van de Wiele N."/>
            <person name="van Rossen-Uffink D."/>
            <person name="Oliveira J.V."/>
            <person name="Vesth T.C."/>
            <person name="Visser J."/>
            <person name="Yu J.-H."/>
            <person name="Zhou M."/>
            <person name="Andersen M.R."/>
            <person name="Archer D.B."/>
            <person name="Baker S.E."/>
            <person name="Benoit I."/>
            <person name="Brakhage A.A."/>
            <person name="Braus G.H."/>
            <person name="Fischer R."/>
            <person name="Frisvad J.C."/>
            <person name="Goldman G.H."/>
            <person name="Houbraken J."/>
            <person name="Oakley B."/>
            <person name="Pocsi I."/>
            <person name="Scazzocchio C."/>
            <person name="Seiboth B."/>
            <person name="vanKuyk P.A."/>
            <person name="Wortman J."/>
            <person name="Dyer P.S."/>
            <person name="Grigoriev I.V."/>
        </authorList>
    </citation>
    <scope>NUCLEOTIDE SEQUENCE [LARGE SCALE GENOMIC DNA]</scope>
    <source>
        <strain evidence="2">CBS 101740 / IMI 381727 / IBT 21946</strain>
    </source>
</reference>
<sequence>MLSPSASPLVDSTPTLKHTLSGPVFSHTDTETTYFPHSSQKVVASGEWHQYHKTIMTRGAPASLIHFPRYQSYNKYNHLSCLWQNRTQIPHRVQPISPSRSMVPPFSCYIIINDAFLSFSLIEIHVPFPNFRVRICPDEVIIETVFRSWLEFPKREVS</sequence>
<proteinExistence type="predicted"/>
<accession>A0A1L9UXR4</accession>
<organism evidence="1 2">
    <name type="scientific">Aspergillus brasiliensis (strain CBS 101740 / IMI 381727 / IBT 21946)</name>
    <dbReference type="NCBI Taxonomy" id="767769"/>
    <lineage>
        <taxon>Eukaryota</taxon>
        <taxon>Fungi</taxon>
        <taxon>Dikarya</taxon>
        <taxon>Ascomycota</taxon>
        <taxon>Pezizomycotina</taxon>
        <taxon>Eurotiomycetes</taxon>
        <taxon>Eurotiomycetidae</taxon>
        <taxon>Eurotiales</taxon>
        <taxon>Aspergillaceae</taxon>
        <taxon>Aspergillus</taxon>
        <taxon>Aspergillus subgen. Circumdati</taxon>
    </lineage>
</organism>
<dbReference type="VEuPathDB" id="FungiDB:ASPBRDRAFT_405501"/>
<protein>
    <submittedName>
        <fullName evidence="1">Uncharacterized protein</fullName>
    </submittedName>
</protein>
<dbReference type="EMBL" id="KV878680">
    <property type="protein sequence ID" value="OJJ76339.1"/>
    <property type="molecule type" value="Genomic_DNA"/>
</dbReference>
<evidence type="ECO:0000313" key="2">
    <source>
        <dbReference type="Proteomes" id="UP000184499"/>
    </source>
</evidence>
<dbReference type="AlphaFoldDB" id="A0A1L9UXR4"/>
<keyword evidence="2" id="KW-1185">Reference proteome</keyword>
<gene>
    <name evidence="1" type="ORF">ASPBRDRAFT_405501</name>
</gene>
<evidence type="ECO:0000313" key="1">
    <source>
        <dbReference type="EMBL" id="OJJ76339.1"/>
    </source>
</evidence>